<feature type="region of interest" description="Disordered" evidence="1">
    <location>
        <begin position="1"/>
        <end position="20"/>
    </location>
</feature>
<keyword evidence="3" id="KW-1185">Reference proteome</keyword>
<proteinExistence type="predicted"/>
<dbReference type="Proteomes" id="UP000292235">
    <property type="component" value="Chromosome"/>
</dbReference>
<dbReference type="InterPro" id="IPR045436">
    <property type="entry name" value="DUF6507"/>
</dbReference>
<protein>
    <submittedName>
        <fullName evidence="2">Uncharacterized protein</fullName>
    </submittedName>
</protein>
<dbReference type="KEGG" id="strr:EKD16_18080"/>
<dbReference type="AlphaFoldDB" id="A0A4P6Q526"/>
<gene>
    <name evidence="2" type="ORF">EKD16_18080</name>
</gene>
<dbReference type="Pfam" id="PF20117">
    <property type="entry name" value="DUF6507"/>
    <property type="match status" value="1"/>
</dbReference>
<accession>A0A4P6Q526</accession>
<organism evidence="2 3">
    <name type="scientific">Streptomonospora litoralis</name>
    <dbReference type="NCBI Taxonomy" id="2498135"/>
    <lineage>
        <taxon>Bacteria</taxon>
        <taxon>Bacillati</taxon>
        <taxon>Actinomycetota</taxon>
        <taxon>Actinomycetes</taxon>
        <taxon>Streptosporangiales</taxon>
        <taxon>Nocardiopsidaceae</taxon>
        <taxon>Streptomonospora</taxon>
    </lineage>
</organism>
<evidence type="ECO:0000313" key="3">
    <source>
        <dbReference type="Proteomes" id="UP000292235"/>
    </source>
</evidence>
<evidence type="ECO:0000313" key="2">
    <source>
        <dbReference type="EMBL" id="QBI55380.1"/>
    </source>
</evidence>
<sequence>MRGLRPFQVSDRGRSNVSGWDISPEGVGSVLTSVGGYVGDEAMTEGLTGQIEDFGKHLQDAAEDAASEPIATALDEFLDHFGPKMWGMVGRTSSAIGGAGEATKAYMNGNLDMAEEAQANVGDISELDL</sequence>
<evidence type="ECO:0000256" key="1">
    <source>
        <dbReference type="SAM" id="MobiDB-lite"/>
    </source>
</evidence>
<dbReference type="EMBL" id="CP036455">
    <property type="protein sequence ID" value="QBI55380.1"/>
    <property type="molecule type" value="Genomic_DNA"/>
</dbReference>
<name>A0A4P6Q526_9ACTN</name>
<reference evidence="2 3" key="1">
    <citation type="submission" date="2019-02" db="EMBL/GenBank/DDBJ databases">
        <authorList>
            <person name="Khodamoradi S."/>
            <person name="Hahnke R.L."/>
            <person name="Kaempfer P."/>
            <person name="Schumann P."/>
            <person name="Rohde M."/>
            <person name="Steinert M."/>
            <person name="Luzhetskyy A."/>
            <person name="Wink J."/>
            <person name="Ruckert C."/>
        </authorList>
    </citation>
    <scope>NUCLEOTIDE SEQUENCE [LARGE SCALE GENOMIC DNA]</scope>
    <source>
        <strain evidence="2 3">M2</strain>
    </source>
</reference>